<gene>
    <name evidence="1" type="ORF">KSX_03970</name>
</gene>
<dbReference type="InterPro" id="IPR029058">
    <property type="entry name" value="AB_hydrolase_fold"/>
</dbReference>
<dbReference type="RefSeq" id="WP_220191802.1">
    <property type="nucleotide sequence ID" value="NZ_BNJF01000001.1"/>
</dbReference>
<evidence type="ECO:0000313" key="1">
    <source>
        <dbReference type="EMBL" id="GHO42234.1"/>
    </source>
</evidence>
<comment type="caution">
    <text evidence="1">The sequence shown here is derived from an EMBL/GenBank/DDBJ whole genome shotgun (WGS) entry which is preliminary data.</text>
</comment>
<dbReference type="AlphaFoldDB" id="A0A8J3HZQ0"/>
<name>A0A8J3HZQ0_9CHLR</name>
<evidence type="ECO:0000313" key="2">
    <source>
        <dbReference type="Proteomes" id="UP000612362"/>
    </source>
</evidence>
<protein>
    <recommendedName>
        <fullName evidence="3">Alpha/beta hydrolase</fullName>
    </recommendedName>
</protein>
<organism evidence="1 2">
    <name type="scientific">Ktedonospora formicarum</name>
    <dbReference type="NCBI Taxonomy" id="2778364"/>
    <lineage>
        <taxon>Bacteria</taxon>
        <taxon>Bacillati</taxon>
        <taxon>Chloroflexota</taxon>
        <taxon>Ktedonobacteria</taxon>
        <taxon>Ktedonobacterales</taxon>
        <taxon>Ktedonobacteraceae</taxon>
        <taxon>Ktedonospora</taxon>
    </lineage>
</organism>
<dbReference type="Gene3D" id="3.40.50.1820">
    <property type="entry name" value="alpha/beta hydrolase"/>
    <property type="match status" value="1"/>
</dbReference>
<evidence type="ECO:0008006" key="3">
    <source>
        <dbReference type="Google" id="ProtNLM"/>
    </source>
</evidence>
<reference evidence="1" key="1">
    <citation type="submission" date="2020-10" db="EMBL/GenBank/DDBJ databases">
        <title>Taxonomic study of unclassified bacteria belonging to the class Ktedonobacteria.</title>
        <authorList>
            <person name="Yabe S."/>
            <person name="Wang C.M."/>
            <person name="Zheng Y."/>
            <person name="Sakai Y."/>
            <person name="Cavaletti L."/>
            <person name="Monciardini P."/>
            <person name="Donadio S."/>
        </authorList>
    </citation>
    <scope>NUCLEOTIDE SEQUENCE</scope>
    <source>
        <strain evidence="1">SOSP1-1</strain>
    </source>
</reference>
<sequence>MAIVQDHYNWERFRDELLSGANVADEAFLQKIRQRYSCSFNIGNLPHPFHKPAVLLAGRQDHIAGYRDTWRILENYPHGTFANLDRAGHNLQIEQPQLFNALLSE</sequence>
<keyword evidence="2" id="KW-1185">Reference proteome</keyword>
<proteinExistence type="predicted"/>
<dbReference type="EMBL" id="BNJF01000001">
    <property type="protein sequence ID" value="GHO42234.1"/>
    <property type="molecule type" value="Genomic_DNA"/>
</dbReference>
<dbReference type="SUPFAM" id="SSF53474">
    <property type="entry name" value="alpha/beta-Hydrolases"/>
    <property type="match status" value="1"/>
</dbReference>
<dbReference type="Proteomes" id="UP000612362">
    <property type="component" value="Unassembled WGS sequence"/>
</dbReference>
<accession>A0A8J3HZQ0</accession>